<feature type="compositionally biased region" description="Acidic residues" evidence="1">
    <location>
        <begin position="86"/>
        <end position="95"/>
    </location>
</feature>
<dbReference type="FunCoup" id="M4EXE9">
    <property type="interactions" value="1786"/>
</dbReference>
<reference evidence="2 3" key="2">
    <citation type="journal article" date="2018" name="Hortic Res">
        <title>Improved Brassica rapa reference genome by single-molecule sequencing and chromosome conformation capture technologies.</title>
        <authorList>
            <person name="Zhang L."/>
            <person name="Cai X."/>
            <person name="Wu J."/>
            <person name="Liu M."/>
            <person name="Grob S."/>
            <person name="Cheng F."/>
            <person name="Liang J."/>
            <person name="Cai C."/>
            <person name="Liu Z."/>
            <person name="Liu B."/>
            <person name="Wang F."/>
            <person name="Li S."/>
            <person name="Liu F."/>
            <person name="Li X."/>
            <person name="Cheng L."/>
            <person name="Yang W."/>
            <person name="Li M.H."/>
            <person name="Grossniklaus U."/>
            <person name="Zheng H."/>
            <person name="Wang X."/>
        </authorList>
    </citation>
    <scope>NUCLEOTIDE SEQUENCE [LARGE SCALE GENOMIC DNA]</scope>
    <source>
        <strain evidence="2 3">cv. Chiifu-401-42</strain>
    </source>
</reference>
<reference evidence="2 3" key="1">
    <citation type="journal article" date="2011" name="Nat. Genet.">
        <title>The genome of the mesopolyploid crop species Brassica rapa.</title>
        <authorList>
            <consortium name="Brassica rapa Genome Sequencing Project Consortium"/>
            <person name="Wang X."/>
            <person name="Wang H."/>
            <person name="Wang J."/>
            <person name="Sun R."/>
            <person name="Wu J."/>
            <person name="Liu S."/>
            <person name="Bai Y."/>
            <person name="Mun J.H."/>
            <person name="Bancroft I."/>
            <person name="Cheng F."/>
            <person name="Huang S."/>
            <person name="Li X."/>
            <person name="Hua W."/>
            <person name="Wang J."/>
            <person name="Wang X."/>
            <person name="Freeling M."/>
            <person name="Pires J.C."/>
            <person name="Paterson A.H."/>
            <person name="Chalhoub B."/>
            <person name="Wang B."/>
            <person name="Hayward A."/>
            <person name="Sharpe A.G."/>
            <person name="Park B.S."/>
            <person name="Weisshaar B."/>
            <person name="Liu B."/>
            <person name="Li B."/>
            <person name="Liu B."/>
            <person name="Tong C."/>
            <person name="Song C."/>
            <person name="Duran C."/>
            <person name="Peng C."/>
            <person name="Geng C."/>
            <person name="Koh C."/>
            <person name="Lin C."/>
            <person name="Edwards D."/>
            <person name="Mu D."/>
            <person name="Shen D."/>
            <person name="Soumpourou E."/>
            <person name="Li F."/>
            <person name="Fraser F."/>
            <person name="Conant G."/>
            <person name="Lassalle G."/>
            <person name="King G.J."/>
            <person name="Bonnema G."/>
            <person name="Tang H."/>
            <person name="Wang H."/>
            <person name="Belcram H."/>
            <person name="Zhou H."/>
            <person name="Hirakawa H."/>
            <person name="Abe H."/>
            <person name="Guo H."/>
            <person name="Wang H."/>
            <person name="Jin H."/>
            <person name="Parkin I.A."/>
            <person name="Batley J."/>
            <person name="Kim J.S."/>
            <person name="Just J."/>
            <person name="Li J."/>
            <person name="Xu J."/>
            <person name="Deng J."/>
            <person name="Kim J.A."/>
            <person name="Li J."/>
            <person name="Yu J."/>
            <person name="Meng J."/>
            <person name="Wang J."/>
            <person name="Min J."/>
            <person name="Poulain J."/>
            <person name="Wang J."/>
            <person name="Hatakeyama K."/>
            <person name="Wu K."/>
            <person name="Wang L."/>
            <person name="Fang L."/>
            <person name="Trick M."/>
            <person name="Links M.G."/>
            <person name="Zhao M."/>
            <person name="Jin M."/>
            <person name="Ramchiary N."/>
            <person name="Drou N."/>
            <person name="Berkman P.J."/>
            <person name="Cai Q."/>
            <person name="Huang Q."/>
            <person name="Li R."/>
            <person name="Tabata S."/>
            <person name="Cheng S."/>
            <person name="Zhang S."/>
            <person name="Zhang S."/>
            <person name="Huang S."/>
            <person name="Sato S."/>
            <person name="Sun S."/>
            <person name="Kwon S.J."/>
            <person name="Choi S.R."/>
            <person name="Lee T.H."/>
            <person name="Fan W."/>
            <person name="Zhao X."/>
            <person name="Tan X."/>
            <person name="Xu X."/>
            <person name="Wang Y."/>
            <person name="Qiu Y."/>
            <person name="Yin Y."/>
            <person name="Li Y."/>
            <person name="Du Y."/>
            <person name="Liao Y."/>
            <person name="Lim Y."/>
            <person name="Narusaka Y."/>
            <person name="Wang Y."/>
            <person name="Wang Z."/>
            <person name="Li Z."/>
            <person name="Wang Z."/>
            <person name="Xiong Z."/>
            <person name="Zhang Z."/>
        </authorList>
    </citation>
    <scope>NUCLEOTIDE SEQUENCE [LARGE SCALE GENOMIC DNA]</scope>
    <source>
        <strain evidence="2 3">cv. Chiifu-401-42</strain>
    </source>
</reference>
<organism evidence="2 3">
    <name type="scientific">Brassica campestris</name>
    <name type="common">Field mustard</name>
    <dbReference type="NCBI Taxonomy" id="3711"/>
    <lineage>
        <taxon>Eukaryota</taxon>
        <taxon>Viridiplantae</taxon>
        <taxon>Streptophyta</taxon>
        <taxon>Embryophyta</taxon>
        <taxon>Tracheophyta</taxon>
        <taxon>Spermatophyta</taxon>
        <taxon>Magnoliopsida</taxon>
        <taxon>eudicotyledons</taxon>
        <taxon>Gunneridae</taxon>
        <taxon>Pentapetalae</taxon>
        <taxon>rosids</taxon>
        <taxon>malvids</taxon>
        <taxon>Brassicales</taxon>
        <taxon>Brassicaceae</taxon>
        <taxon>Brassiceae</taxon>
        <taxon>Brassica</taxon>
    </lineage>
</organism>
<dbReference type="STRING" id="51351.M4EXE9"/>
<protein>
    <submittedName>
        <fullName evidence="2">Uncharacterized protein</fullName>
    </submittedName>
</protein>
<keyword evidence="3" id="KW-1185">Reference proteome</keyword>
<feature type="region of interest" description="Disordered" evidence="1">
    <location>
        <begin position="36"/>
        <end position="105"/>
    </location>
</feature>
<reference evidence="2" key="3">
    <citation type="submission" date="2023-03" db="UniProtKB">
        <authorList>
            <consortium name="EnsemblPlants"/>
        </authorList>
    </citation>
    <scope>IDENTIFICATION</scope>
    <source>
        <strain evidence="2">cv. Chiifu-401-42</strain>
    </source>
</reference>
<dbReference type="Proteomes" id="UP000011750">
    <property type="component" value="Chromosome A04"/>
</dbReference>
<feature type="compositionally biased region" description="Basic and acidic residues" evidence="1">
    <location>
        <begin position="74"/>
        <end position="85"/>
    </location>
</feature>
<dbReference type="EnsemblPlants" id="Bra033486.1">
    <property type="protein sequence ID" value="Bra033486.1-P"/>
    <property type="gene ID" value="Bra033486"/>
</dbReference>
<evidence type="ECO:0000313" key="3">
    <source>
        <dbReference type="Proteomes" id="UP000011750"/>
    </source>
</evidence>
<accession>M4EXE9</accession>
<sequence length="105" mass="11232">MSLGQKGSGDPGAMLTSLLNKREKLRQDLRSIEKQAEELGVGREDGRAELGPGRSKGGLSTGQGKPKKGRGHGVARDAKRNRPSEPDYDDEDDPDASMYVPGSLI</sequence>
<name>M4EXE9_BRACM</name>
<dbReference type="OMA" id="GQRVMSN"/>
<feature type="compositionally biased region" description="Basic and acidic residues" evidence="1">
    <location>
        <begin position="36"/>
        <end position="48"/>
    </location>
</feature>
<dbReference type="InParanoid" id="M4EXE9"/>
<dbReference type="AlphaFoldDB" id="M4EXE9"/>
<dbReference type="Gramene" id="Bra033486.1">
    <property type="protein sequence ID" value="Bra033486.1-P"/>
    <property type="gene ID" value="Bra033486"/>
</dbReference>
<proteinExistence type="predicted"/>
<evidence type="ECO:0000313" key="2">
    <source>
        <dbReference type="EnsemblPlants" id="Bra033486.1-P"/>
    </source>
</evidence>
<dbReference type="HOGENOM" id="CLU_2240374_0_0_1"/>
<evidence type="ECO:0000256" key="1">
    <source>
        <dbReference type="SAM" id="MobiDB-lite"/>
    </source>
</evidence>